<dbReference type="InterPro" id="IPR057941">
    <property type="entry name" value="TPR_TNPO3_IPO13_2nd"/>
</dbReference>
<evidence type="ECO:0000256" key="1">
    <source>
        <dbReference type="ARBA" id="ARBA00004123"/>
    </source>
</evidence>
<keyword evidence="4" id="KW-0539">Nucleus</keyword>
<dbReference type="Proteomes" id="UP000663868">
    <property type="component" value="Unassembled WGS sequence"/>
</dbReference>
<dbReference type="PANTHER" id="PTHR12363">
    <property type="entry name" value="TRANSPORTIN 3 AND IMPORTIN 13"/>
    <property type="match status" value="1"/>
</dbReference>
<evidence type="ECO:0000256" key="2">
    <source>
        <dbReference type="ARBA" id="ARBA00007991"/>
    </source>
</evidence>
<accession>A0A820LKU6</accession>
<dbReference type="GO" id="GO:0005634">
    <property type="term" value="C:nucleus"/>
    <property type="evidence" value="ECO:0007669"/>
    <property type="project" value="UniProtKB-SubCell"/>
</dbReference>
<evidence type="ECO:0000313" key="5">
    <source>
        <dbReference type="EMBL" id="CAF4358607.1"/>
    </source>
</evidence>
<proteinExistence type="inferred from homology"/>
<dbReference type="Pfam" id="PF24138">
    <property type="entry name" value="TPR_TNPO3_IPO13_2nd"/>
    <property type="match status" value="1"/>
</dbReference>
<evidence type="ECO:0000256" key="3">
    <source>
        <dbReference type="ARBA" id="ARBA00022448"/>
    </source>
</evidence>
<dbReference type="PANTHER" id="PTHR12363:SF33">
    <property type="entry name" value="IMPORTIN-13"/>
    <property type="match status" value="1"/>
</dbReference>
<comment type="subcellular location">
    <subcellularLocation>
        <location evidence="1">Nucleus</location>
    </subcellularLocation>
</comment>
<feature type="non-terminal residue" evidence="5">
    <location>
        <position position="190"/>
    </location>
</feature>
<protein>
    <submittedName>
        <fullName evidence="5">Uncharacterized protein</fullName>
    </submittedName>
</protein>
<comment type="similarity">
    <text evidence="2">Belongs to the importin beta family.</text>
</comment>
<comment type="caution">
    <text evidence="5">The sequence shown here is derived from an EMBL/GenBank/DDBJ whole genome shotgun (WGS) entry which is preliminary data.</text>
</comment>
<dbReference type="InterPro" id="IPR051345">
    <property type="entry name" value="Importin_beta-like_NTR"/>
</dbReference>
<dbReference type="InterPro" id="IPR011989">
    <property type="entry name" value="ARM-like"/>
</dbReference>
<dbReference type="GO" id="GO:0005737">
    <property type="term" value="C:cytoplasm"/>
    <property type="evidence" value="ECO:0007669"/>
    <property type="project" value="TreeGrafter"/>
</dbReference>
<keyword evidence="3" id="KW-0813">Transport</keyword>
<reference evidence="5" key="1">
    <citation type="submission" date="2021-02" db="EMBL/GenBank/DDBJ databases">
        <authorList>
            <person name="Nowell W R."/>
        </authorList>
    </citation>
    <scope>NUCLEOTIDE SEQUENCE</scope>
</reference>
<dbReference type="InterPro" id="IPR016024">
    <property type="entry name" value="ARM-type_fold"/>
</dbReference>
<sequence length="190" mass="22404">KSEIFVQYLFTSLNNQYLFDDVCQCLTVIFTSPDALKYPSTFSRLLPYVLQLETLLDQYLTIENKEKVECITKLITEFGENLTQLIVQISMTQNSQSQNFCHLVMRCTNMKGQYPIEETCSELTFNFWHALKEEITSTNEEKNQAILLEIFRPYFEHLIEVLILKGQIPENENVFTSEDKELFRPYRLNI</sequence>
<dbReference type="AlphaFoldDB" id="A0A820LKU6"/>
<evidence type="ECO:0000256" key="4">
    <source>
        <dbReference type="ARBA" id="ARBA00023242"/>
    </source>
</evidence>
<dbReference type="EMBL" id="CAJOBB010019470">
    <property type="protein sequence ID" value="CAF4358607.1"/>
    <property type="molecule type" value="Genomic_DNA"/>
</dbReference>
<organism evidence="5 6">
    <name type="scientific">Adineta steineri</name>
    <dbReference type="NCBI Taxonomy" id="433720"/>
    <lineage>
        <taxon>Eukaryota</taxon>
        <taxon>Metazoa</taxon>
        <taxon>Spiralia</taxon>
        <taxon>Gnathifera</taxon>
        <taxon>Rotifera</taxon>
        <taxon>Eurotatoria</taxon>
        <taxon>Bdelloidea</taxon>
        <taxon>Adinetida</taxon>
        <taxon>Adinetidae</taxon>
        <taxon>Adineta</taxon>
    </lineage>
</organism>
<gene>
    <name evidence="5" type="ORF">KXQ929_LOCUS48682</name>
</gene>
<feature type="non-terminal residue" evidence="5">
    <location>
        <position position="1"/>
    </location>
</feature>
<dbReference type="GO" id="GO:0006606">
    <property type="term" value="P:protein import into nucleus"/>
    <property type="evidence" value="ECO:0007669"/>
    <property type="project" value="TreeGrafter"/>
</dbReference>
<evidence type="ECO:0000313" key="6">
    <source>
        <dbReference type="Proteomes" id="UP000663868"/>
    </source>
</evidence>
<dbReference type="Gene3D" id="1.25.10.10">
    <property type="entry name" value="Leucine-rich Repeat Variant"/>
    <property type="match status" value="1"/>
</dbReference>
<dbReference type="SUPFAM" id="SSF48371">
    <property type="entry name" value="ARM repeat"/>
    <property type="match status" value="1"/>
</dbReference>
<name>A0A820LKU6_9BILA</name>